<dbReference type="EC" id="1.2.1.79" evidence="5"/>
<keyword evidence="6" id="KW-1185">Reference proteome</keyword>
<dbReference type="CDD" id="cd07100">
    <property type="entry name" value="ALDH_SSADH1_GabD1"/>
    <property type="match status" value="1"/>
</dbReference>
<gene>
    <name evidence="5" type="ORF">JOE57_000839</name>
</gene>
<comment type="similarity">
    <text evidence="1">Belongs to the aldehyde dehydrogenase family.</text>
</comment>
<dbReference type="Proteomes" id="UP000704762">
    <property type="component" value="Unassembled WGS sequence"/>
</dbReference>
<sequence>MAIATLNPSTGEVEKTFSAHSAEEIDALLDRAVAANGILAETDFAQRATWMRRSAELLETDADQVAALMATEMGKTVTAAKAEAVKCVNAMRFYADNAARFLADETLADPDVVQASAARVSYQPLGTVLAVMPWNFPFWQVIRFAAPGLMAGNTGVLKHASNVPQCALYLGELFARGGFPEGAFQSVLVGGSEVAGLVDDPRIAAVTLTGSVGAGRAIAAQAGQNIKKSVLELGGSDAFVVMPSANLAKAVEVAVRARTQNSGQSCIAAKRFIVHADVYDDFVAAFTEQMGALVVGDPFDDDTDLGPLATEQGRQDVHDLVLDARGLGATVLTGGDLPAGPGFFYPPTVLVDLTSEMKITTEECFGPVASVFKVDTLDQAIDVANGTEFGLSSNAWSTDPAEIDELVTRLEAGAVFVNGMTVSFPELPFGGIKSSGYGRELSAAGIREFCNVKTIWQA</sequence>
<evidence type="ECO:0000256" key="3">
    <source>
        <dbReference type="ARBA" id="ARBA00023002"/>
    </source>
</evidence>
<evidence type="ECO:0000259" key="4">
    <source>
        <dbReference type="Pfam" id="PF00171"/>
    </source>
</evidence>
<keyword evidence="3 5" id="KW-0560">Oxidoreductase</keyword>
<dbReference type="SUPFAM" id="SSF53720">
    <property type="entry name" value="ALDH-like"/>
    <property type="match status" value="1"/>
</dbReference>
<dbReference type="InterPro" id="IPR044148">
    <property type="entry name" value="ALDH_GabD1-like"/>
</dbReference>
<dbReference type="PANTHER" id="PTHR43217:SF1">
    <property type="entry name" value="SUCCINATE SEMIALDEHYDE DEHYDROGENASE [NAD(P)+] SAD"/>
    <property type="match status" value="1"/>
</dbReference>
<dbReference type="InterPro" id="IPR015590">
    <property type="entry name" value="Aldehyde_DH_dom"/>
</dbReference>
<dbReference type="EC" id="1.2.1.20" evidence="5"/>
<feature type="domain" description="Aldehyde dehydrogenase" evidence="4">
    <location>
        <begin position="3"/>
        <end position="455"/>
    </location>
</feature>
<dbReference type="Gene3D" id="3.40.605.10">
    <property type="entry name" value="Aldehyde Dehydrogenase, Chain A, domain 1"/>
    <property type="match status" value="1"/>
</dbReference>
<dbReference type="InterPro" id="IPR047110">
    <property type="entry name" value="GABD/Sad-like"/>
</dbReference>
<dbReference type="EC" id="1.2.1.16" evidence="5"/>
<dbReference type="EMBL" id="JAFBCF010000001">
    <property type="protein sequence ID" value="MBM7797918.1"/>
    <property type="molecule type" value="Genomic_DNA"/>
</dbReference>
<dbReference type="GO" id="GO:0102810">
    <property type="term" value="F:glutarate-semialdehyde dehydrogenase (NADP+) activity"/>
    <property type="evidence" value="ECO:0007669"/>
    <property type="project" value="UniProtKB-EC"/>
</dbReference>
<proteinExistence type="inferred from homology"/>
<evidence type="ECO:0000313" key="6">
    <source>
        <dbReference type="Proteomes" id="UP000704762"/>
    </source>
</evidence>
<accession>A0ABS2RGQ0</accession>
<dbReference type="Gene3D" id="3.40.309.10">
    <property type="entry name" value="Aldehyde Dehydrogenase, Chain A, domain 2"/>
    <property type="match status" value="1"/>
</dbReference>
<evidence type="ECO:0000313" key="5">
    <source>
        <dbReference type="EMBL" id="MBM7797918.1"/>
    </source>
</evidence>
<dbReference type="InterPro" id="IPR016162">
    <property type="entry name" value="Ald_DH_N"/>
</dbReference>
<evidence type="ECO:0000256" key="1">
    <source>
        <dbReference type="ARBA" id="ARBA00009986"/>
    </source>
</evidence>
<comment type="caution">
    <text evidence="5">The sequence shown here is derived from an EMBL/GenBank/DDBJ whole genome shotgun (WGS) entry which is preliminary data.</text>
</comment>
<dbReference type="PANTHER" id="PTHR43217">
    <property type="entry name" value="SUCCINATE SEMIALDEHYDE DEHYDROGENASE [NAD(P)+] SAD"/>
    <property type="match status" value="1"/>
</dbReference>
<dbReference type="RefSeq" id="WP_204916543.1">
    <property type="nucleotide sequence ID" value="NZ_BAAAQP010000011.1"/>
</dbReference>
<dbReference type="InterPro" id="IPR016161">
    <property type="entry name" value="Ald_DH/histidinol_DH"/>
</dbReference>
<evidence type="ECO:0000256" key="2">
    <source>
        <dbReference type="ARBA" id="ARBA00022857"/>
    </source>
</evidence>
<reference evidence="5 6" key="1">
    <citation type="submission" date="2021-01" db="EMBL/GenBank/DDBJ databases">
        <title>Sequencing the genomes of 1000 actinobacteria strains.</title>
        <authorList>
            <person name="Klenk H.-P."/>
        </authorList>
    </citation>
    <scope>NUCLEOTIDE SEQUENCE [LARGE SCALE GENOMIC DNA]</scope>
    <source>
        <strain evidence="5 6">DSM 18662</strain>
    </source>
</reference>
<dbReference type="InterPro" id="IPR016163">
    <property type="entry name" value="Ald_DH_C"/>
</dbReference>
<name>A0ABS2RGQ0_9ACTN</name>
<organism evidence="5 6">
    <name type="scientific">Microlunatus panaciterrae</name>
    <dbReference type="NCBI Taxonomy" id="400768"/>
    <lineage>
        <taxon>Bacteria</taxon>
        <taxon>Bacillati</taxon>
        <taxon>Actinomycetota</taxon>
        <taxon>Actinomycetes</taxon>
        <taxon>Propionibacteriales</taxon>
        <taxon>Propionibacteriaceae</taxon>
        <taxon>Microlunatus</taxon>
    </lineage>
</organism>
<dbReference type="Pfam" id="PF00171">
    <property type="entry name" value="Aldedh"/>
    <property type="match status" value="1"/>
</dbReference>
<protein>
    <submittedName>
        <fullName evidence="5">Succinate-semialdehyde dehydrogenase/glutarate-semialdehyde dehydrogenase</fullName>
        <ecNumber evidence="5">1.2.1.16</ecNumber>
        <ecNumber evidence="5">1.2.1.20</ecNumber>
        <ecNumber evidence="5">1.2.1.79</ecNumber>
    </submittedName>
</protein>
<keyword evidence="2" id="KW-0521">NADP</keyword>
<dbReference type="GO" id="GO:0036243">
    <property type="term" value="F:succinate-semialdehyde dehydrogenase (NADP+) activity"/>
    <property type="evidence" value="ECO:0007669"/>
    <property type="project" value="UniProtKB-EC"/>
</dbReference>